<dbReference type="GO" id="GO:0009022">
    <property type="term" value="F:tRNA nucleotidyltransferase activity"/>
    <property type="evidence" value="ECO:0007669"/>
    <property type="project" value="UniProtKB-UniRule"/>
</dbReference>
<dbReference type="Pfam" id="PF03725">
    <property type="entry name" value="RNase_PH_C"/>
    <property type="match status" value="1"/>
</dbReference>
<dbReference type="PROSITE" id="PS01277">
    <property type="entry name" value="RIBONUCLEASE_PH"/>
    <property type="match status" value="1"/>
</dbReference>
<feature type="domain" description="Exoribonuclease phosphorolytic" evidence="8">
    <location>
        <begin position="12"/>
        <end position="142"/>
    </location>
</feature>
<keyword evidence="5 7" id="KW-0548">Nucleotidyltransferase</keyword>
<evidence type="ECO:0000259" key="8">
    <source>
        <dbReference type="Pfam" id="PF01138"/>
    </source>
</evidence>
<dbReference type="NCBIfam" id="TIGR01966">
    <property type="entry name" value="RNasePH"/>
    <property type="match status" value="1"/>
</dbReference>
<dbReference type="Gene3D" id="3.30.230.70">
    <property type="entry name" value="GHMP Kinase, N-terminal domain"/>
    <property type="match status" value="1"/>
</dbReference>
<evidence type="ECO:0000313" key="10">
    <source>
        <dbReference type="EMBL" id="GFG75154.1"/>
    </source>
</evidence>
<dbReference type="GO" id="GO:0000049">
    <property type="term" value="F:tRNA binding"/>
    <property type="evidence" value="ECO:0007669"/>
    <property type="project" value="UniProtKB-UniRule"/>
</dbReference>
<evidence type="ECO:0000256" key="7">
    <source>
        <dbReference type="HAMAP-Rule" id="MF_00564"/>
    </source>
</evidence>
<dbReference type="HAMAP" id="MF_00564">
    <property type="entry name" value="RNase_PH"/>
    <property type="match status" value="1"/>
</dbReference>
<name>A0A7I9XZF4_9MYCO</name>
<dbReference type="InterPro" id="IPR015847">
    <property type="entry name" value="ExoRNase_PH_dom2"/>
</dbReference>
<dbReference type="EMBL" id="BLKW01000004">
    <property type="protein sequence ID" value="GFG75154.1"/>
    <property type="molecule type" value="Genomic_DNA"/>
</dbReference>
<evidence type="ECO:0000256" key="1">
    <source>
        <dbReference type="ARBA" id="ARBA00006678"/>
    </source>
</evidence>
<sequence length="259" mass="27138">MSEREDGRLDAELRPVAITRGFTSHPAGSVLVEFGHTKVMCTASVIEGVPRWRKGSGLGWLTAEYSMLPAATHTRGERESVKGRLSGRTQEISRLVGRSLRACIDLGSFGENTIAIDCDVLQADGGTRTAAITGAYVALADAVTYLSAAGQLSDPRPLSCAIAAVSVGVVDGRIRVDLTYAEDARAEVDMNVVATDTGTLVEIQGTGEGATFPRSTLDKLLDVALGACDQLFAAQRDALQKPYPGVLPGGSAPQKAFGS</sequence>
<dbReference type="EC" id="2.7.7.56" evidence="7"/>
<comment type="subunit">
    <text evidence="7">Homohexameric ring arranged as a trimer of dimers.</text>
</comment>
<keyword evidence="7" id="KW-0808">Transferase</keyword>
<keyword evidence="3 7" id="KW-0820">tRNA-binding</keyword>
<feature type="binding site" evidence="7">
    <location>
        <begin position="126"/>
        <end position="128"/>
    </location>
    <ligand>
        <name>phosphate</name>
        <dbReference type="ChEBI" id="CHEBI:43474"/>
        <note>substrate</note>
    </ligand>
</feature>
<proteinExistence type="inferred from homology"/>
<feature type="binding site" evidence="7">
    <location>
        <position position="88"/>
    </location>
    <ligand>
        <name>phosphate</name>
        <dbReference type="ChEBI" id="CHEBI:43474"/>
        <note>substrate</note>
    </ligand>
</feature>
<organism evidence="10 11">
    <name type="scientific">Mycobacterium botniense</name>
    <dbReference type="NCBI Taxonomy" id="84962"/>
    <lineage>
        <taxon>Bacteria</taxon>
        <taxon>Bacillati</taxon>
        <taxon>Actinomycetota</taxon>
        <taxon>Actinomycetes</taxon>
        <taxon>Mycobacteriales</taxon>
        <taxon>Mycobacteriaceae</taxon>
        <taxon>Mycobacterium</taxon>
    </lineage>
</organism>
<keyword evidence="2 7" id="KW-0698">rRNA processing</keyword>
<dbReference type="FunFam" id="3.30.230.70:FF:000003">
    <property type="entry name" value="Ribonuclease PH"/>
    <property type="match status" value="1"/>
</dbReference>
<evidence type="ECO:0000256" key="3">
    <source>
        <dbReference type="ARBA" id="ARBA00022555"/>
    </source>
</evidence>
<evidence type="ECO:0000256" key="4">
    <source>
        <dbReference type="ARBA" id="ARBA00022694"/>
    </source>
</evidence>
<comment type="similarity">
    <text evidence="1 7">Belongs to the RNase PH family.</text>
</comment>
<dbReference type="InterPro" id="IPR036345">
    <property type="entry name" value="ExoRNase_PH_dom2_sf"/>
</dbReference>
<dbReference type="CDD" id="cd11362">
    <property type="entry name" value="RNase_PH_bact"/>
    <property type="match status" value="1"/>
</dbReference>
<dbReference type="Proteomes" id="UP000465361">
    <property type="component" value="Unassembled WGS sequence"/>
</dbReference>
<evidence type="ECO:0000256" key="2">
    <source>
        <dbReference type="ARBA" id="ARBA00022552"/>
    </source>
</evidence>
<evidence type="ECO:0000313" key="11">
    <source>
        <dbReference type="Proteomes" id="UP000465361"/>
    </source>
</evidence>
<dbReference type="PANTHER" id="PTHR11953">
    <property type="entry name" value="EXOSOME COMPLEX COMPONENT"/>
    <property type="match status" value="1"/>
</dbReference>
<comment type="caution">
    <text evidence="10">The sequence shown here is derived from an EMBL/GenBank/DDBJ whole genome shotgun (WGS) entry which is preliminary data.</text>
</comment>
<dbReference type="InterPro" id="IPR002381">
    <property type="entry name" value="RNase_PH_bac-type"/>
</dbReference>
<dbReference type="SUPFAM" id="SSF55666">
    <property type="entry name" value="Ribonuclease PH domain 2-like"/>
    <property type="match status" value="1"/>
</dbReference>
<dbReference type="GO" id="GO:0016075">
    <property type="term" value="P:rRNA catabolic process"/>
    <property type="evidence" value="ECO:0007669"/>
    <property type="project" value="UniProtKB-UniRule"/>
</dbReference>
<dbReference type="AlphaFoldDB" id="A0A7I9XZF4"/>
<keyword evidence="4 7" id="KW-0819">tRNA processing</keyword>
<dbReference type="GO" id="GO:0000175">
    <property type="term" value="F:3'-5'-RNA exonuclease activity"/>
    <property type="evidence" value="ECO:0007669"/>
    <property type="project" value="UniProtKB-UniRule"/>
</dbReference>
<comment type="catalytic activity">
    <reaction evidence="7">
        <text>tRNA(n+1) + phosphate = tRNA(n) + a ribonucleoside 5'-diphosphate</text>
        <dbReference type="Rhea" id="RHEA:10628"/>
        <dbReference type="Rhea" id="RHEA-COMP:17343"/>
        <dbReference type="Rhea" id="RHEA-COMP:17344"/>
        <dbReference type="ChEBI" id="CHEBI:43474"/>
        <dbReference type="ChEBI" id="CHEBI:57930"/>
        <dbReference type="ChEBI" id="CHEBI:173114"/>
        <dbReference type="EC" id="2.7.7.56"/>
    </reaction>
</comment>
<comment type="function">
    <text evidence="7">Phosphorolytic 3'-5' exoribonuclease that plays an important role in tRNA 3'-end maturation. Removes nucleotide residues following the 3'-CCA terminus of tRNAs; can also add nucleotides to the ends of RNA molecules by using nucleoside diphosphates as substrates, but this may not be physiologically important. Probably plays a role in initiation of 16S rRNA degradation (leading to ribosome degradation) during starvation.</text>
</comment>
<evidence type="ECO:0000256" key="5">
    <source>
        <dbReference type="ARBA" id="ARBA00022695"/>
    </source>
</evidence>
<accession>A0A7I9XZF4</accession>
<dbReference type="RefSeq" id="WP_163757702.1">
    <property type="nucleotide sequence ID" value="NZ_BLKW01000004.1"/>
</dbReference>
<dbReference type="InterPro" id="IPR050080">
    <property type="entry name" value="RNase_PH"/>
</dbReference>
<evidence type="ECO:0000259" key="9">
    <source>
        <dbReference type="Pfam" id="PF03725"/>
    </source>
</evidence>
<dbReference type="InterPro" id="IPR001247">
    <property type="entry name" value="ExoRNase_PH_dom1"/>
</dbReference>
<dbReference type="GO" id="GO:0008033">
    <property type="term" value="P:tRNA processing"/>
    <property type="evidence" value="ECO:0007669"/>
    <property type="project" value="UniProtKB-UniRule"/>
</dbReference>
<keyword evidence="11" id="KW-1185">Reference proteome</keyword>
<gene>
    <name evidence="7 10" type="primary">rph</name>
    <name evidence="10" type="ORF">MBOT_25190</name>
</gene>
<dbReference type="Pfam" id="PF01138">
    <property type="entry name" value="RNase_PH"/>
    <property type="match status" value="1"/>
</dbReference>
<feature type="domain" description="Exoribonuclease phosphorolytic" evidence="9">
    <location>
        <begin position="161"/>
        <end position="225"/>
    </location>
</feature>
<dbReference type="InterPro" id="IPR027408">
    <property type="entry name" value="PNPase/RNase_PH_dom_sf"/>
</dbReference>
<dbReference type="InterPro" id="IPR018336">
    <property type="entry name" value="RNase_PH_CS"/>
</dbReference>
<dbReference type="GO" id="GO:0031125">
    <property type="term" value="P:rRNA 3'-end processing"/>
    <property type="evidence" value="ECO:0007669"/>
    <property type="project" value="UniProtKB-ARBA"/>
</dbReference>
<evidence type="ECO:0000256" key="6">
    <source>
        <dbReference type="ARBA" id="ARBA00022884"/>
    </source>
</evidence>
<dbReference type="SUPFAM" id="SSF54211">
    <property type="entry name" value="Ribosomal protein S5 domain 2-like"/>
    <property type="match status" value="1"/>
</dbReference>
<keyword evidence="6" id="KW-0694">RNA-binding</keyword>
<dbReference type="InterPro" id="IPR020568">
    <property type="entry name" value="Ribosomal_Su5_D2-typ_SF"/>
</dbReference>
<dbReference type="PANTHER" id="PTHR11953:SF0">
    <property type="entry name" value="EXOSOME COMPLEX COMPONENT RRP41"/>
    <property type="match status" value="1"/>
</dbReference>
<reference evidence="10 11" key="1">
    <citation type="journal article" date="2019" name="Emerg. Microbes Infect.">
        <title>Comprehensive subspecies identification of 175 nontuberculous mycobacteria species based on 7547 genomic profiles.</title>
        <authorList>
            <person name="Matsumoto Y."/>
            <person name="Kinjo T."/>
            <person name="Motooka D."/>
            <person name="Nabeya D."/>
            <person name="Jung N."/>
            <person name="Uechi K."/>
            <person name="Horii T."/>
            <person name="Iida T."/>
            <person name="Fujita J."/>
            <person name="Nakamura S."/>
        </authorList>
    </citation>
    <scope>NUCLEOTIDE SEQUENCE [LARGE SCALE GENOMIC DNA]</scope>
    <source>
        <strain evidence="10 11">JCM 17322</strain>
    </source>
</reference>
<protein>
    <recommendedName>
        <fullName evidence="7">Ribonuclease PH</fullName>
        <shortName evidence="7">RNase PH</shortName>
        <ecNumber evidence="7">2.7.7.56</ecNumber>
    </recommendedName>
    <alternativeName>
        <fullName evidence="7">tRNA nucleotidyltransferase</fullName>
    </alternativeName>
</protein>